<dbReference type="Proteomes" id="UP000013827">
    <property type="component" value="Unassembled WGS sequence"/>
</dbReference>
<dbReference type="SUPFAM" id="SSF52540">
    <property type="entry name" value="P-loop containing nucleoside triphosphate hydrolases"/>
    <property type="match status" value="1"/>
</dbReference>
<dbReference type="HOGENOM" id="CLU_746855_0_0_1"/>
<dbReference type="PaxDb" id="2903-EOD41984"/>
<dbReference type="EnsemblProtists" id="EOD41984">
    <property type="protein sequence ID" value="EOD41984"/>
    <property type="gene ID" value="EMIHUDRAFT_95172"/>
</dbReference>
<keyword evidence="2" id="KW-1185">Reference proteome</keyword>
<dbReference type="GeneID" id="17287254"/>
<proteinExistence type="predicted"/>
<dbReference type="AlphaFoldDB" id="A0A0D3L1U9"/>
<protein>
    <recommendedName>
        <fullName evidence="3">Sulfotransferase domain-containing protein</fullName>
    </recommendedName>
</protein>
<evidence type="ECO:0008006" key="3">
    <source>
        <dbReference type="Google" id="ProtNLM"/>
    </source>
</evidence>
<dbReference type="PANTHER" id="PTHR15723:SF0">
    <property type="entry name" value="CARBOHYDRATE SULFOTRANSFERASE 15"/>
    <property type="match status" value="1"/>
</dbReference>
<sequence length="371" mass="40966">MQPHPLPDEAALSALARRWEPALFAARTDAPFDPAGLTPCIGTPAGRRCAPGAFVLGAWQTGTKHLAALLRASHPEALVPLGNGACWGQWKNDEGGRRWLERAVPASLDPSAQLAAALHCHATLQFYPDSAHRFHKWWEESYWPCKKRCTDVPACEKTYYEKEMWTCKAAALRAHDAAVDLPTVPAGGAFNFTTPWLLRSFYGSRPPRLIALLRSPIDRLVHAFYGHPHYGKKYDQIIRGMYAPFVEDWLRAMAGALLCLRTEDLLEPATRRAALRRAWRHLGLGVASVDATGLATAEAKLPATREELGRRREPTEAREPLLAATRAELCALYAPLNRQLRDLLAADRTSCEGVGCDGFLWSQDCTAAEGV</sequence>
<dbReference type="InterPro" id="IPR027417">
    <property type="entry name" value="P-loop_NTPase"/>
</dbReference>
<dbReference type="GO" id="GO:0050659">
    <property type="term" value="F:N-acetylgalactosamine 4-sulfate 6-O-sulfotransferase activity"/>
    <property type="evidence" value="ECO:0007669"/>
    <property type="project" value="TreeGrafter"/>
</dbReference>
<dbReference type="RefSeq" id="XP_005794413.1">
    <property type="nucleotide sequence ID" value="XM_005794356.1"/>
</dbReference>
<evidence type="ECO:0000313" key="1">
    <source>
        <dbReference type="EnsemblProtists" id="EOD41984"/>
    </source>
</evidence>
<reference evidence="2" key="1">
    <citation type="journal article" date="2013" name="Nature">
        <title>Pan genome of the phytoplankton Emiliania underpins its global distribution.</title>
        <authorList>
            <person name="Read B.A."/>
            <person name="Kegel J."/>
            <person name="Klute M.J."/>
            <person name="Kuo A."/>
            <person name="Lefebvre S.C."/>
            <person name="Maumus F."/>
            <person name="Mayer C."/>
            <person name="Miller J."/>
            <person name="Monier A."/>
            <person name="Salamov A."/>
            <person name="Young J."/>
            <person name="Aguilar M."/>
            <person name="Claverie J.M."/>
            <person name="Frickenhaus S."/>
            <person name="Gonzalez K."/>
            <person name="Herman E.K."/>
            <person name="Lin Y.C."/>
            <person name="Napier J."/>
            <person name="Ogata H."/>
            <person name="Sarno A.F."/>
            <person name="Shmutz J."/>
            <person name="Schroeder D."/>
            <person name="de Vargas C."/>
            <person name="Verret F."/>
            <person name="von Dassow P."/>
            <person name="Valentin K."/>
            <person name="Van de Peer Y."/>
            <person name="Wheeler G."/>
            <person name="Dacks J.B."/>
            <person name="Delwiche C.F."/>
            <person name="Dyhrman S.T."/>
            <person name="Glockner G."/>
            <person name="John U."/>
            <person name="Richards T."/>
            <person name="Worden A.Z."/>
            <person name="Zhang X."/>
            <person name="Grigoriev I.V."/>
            <person name="Allen A.E."/>
            <person name="Bidle K."/>
            <person name="Borodovsky M."/>
            <person name="Bowler C."/>
            <person name="Brownlee C."/>
            <person name="Cock J.M."/>
            <person name="Elias M."/>
            <person name="Gladyshev V.N."/>
            <person name="Groth M."/>
            <person name="Guda C."/>
            <person name="Hadaegh A."/>
            <person name="Iglesias-Rodriguez M.D."/>
            <person name="Jenkins J."/>
            <person name="Jones B.M."/>
            <person name="Lawson T."/>
            <person name="Leese F."/>
            <person name="Lindquist E."/>
            <person name="Lobanov A."/>
            <person name="Lomsadze A."/>
            <person name="Malik S.B."/>
            <person name="Marsh M.E."/>
            <person name="Mackinder L."/>
            <person name="Mock T."/>
            <person name="Mueller-Roeber B."/>
            <person name="Pagarete A."/>
            <person name="Parker M."/>
            <person name="Probert I."/>
            <person name="Quesneville H."/>
            <person name="Raines C."/>
            <person name="Rensing S.A."/>
            <person name="Riano-Pachon D.M."/>
            <person name="Richier S."/>
            <person name="Rokitta S."/>
            <person name="Shiraiwa Y."/>
            <person name="Soanes D.M."/>
            <person name="van der Giezen M."/>
            <person name="Wahlund T.M."/>
            <person name="Williams B."/>
            <person name="Wilson W."/>
            <person name="Wolfe G."/>
            <person name="Wurch L.L."/>
        </authorList>
    </citation>
    <scope>NUCLEOTIDE SEQUENCE</scope>
</reference>
<dbReference type="KEGG" id="ehx:EMIHUDRAFT_95172"/>
<dbReference type="Gene3D" id="3.40.50.300">
    <property type="entry name" value="P-loop containing nucleotide triphosphate hydrolases"/>
    <property type="match status" value="1"/>
</dbReference>
<name>A0A0D3L1U9_EMIH1</name>
<dbReference type="STRING" id="2903.R1G836"/>
<dbReference type="PANTHER" id="PTHR15723">
    <property type="entry name" value="CARBOHYDRATE SULFOTRANSFERASE 15"/>
    <property type="match status" value="1"/>
</dbReference>
<dbReference type="InterPro" id="IPR052654">
    <property type="entry name" value="CS_Sulfotransferase"/>
</dbReference>
<reference evidence="1" key="2">
    <citation type="submission" date="2024-10" db="UniProtKB">
        <authorList>
            <consortium name="EnsemblProtists"/>
        </authorList>
    </citation>
    <scope>IDENTIFICATION</scope>
</reference>
<organism evidence="1 2">
    <name type="scientific">Emiliania huxleyi (strain CCMP1516)</name>
    <dbReference type="NCBI Taxonomy" id="280463"/>
    <lineage>
        <taxon>Eukaryota</taxon>
        <taxon>Haptista</taxon>
        <taxon>Haptophyta</taxon>
        <taxon>Prymnesiophyceae</taxon>
        <taxon>Isochrysidales</taxon>
        <taxon>Noelaerhabdaceae</taxon>
        <taxon>Emiliania</taxon>
    </lineage>
</organism>
<evidence type="ECO:0000313" key="2">
    <source>
        <dbReference type="Proteomes" id="UP000013827"/>
    </source>
</evidence>
<accession>A0A0D3L1U9</accession>
<dbReference type="GO" id="GO:0019319">
    <property type="term" value="P:hexose biosynthetic process"/>
    <property type="evidence" value="ECO:0007669"/>
    <property type="project" value="TreeGrafter"/>
</dbReference>